<proteinExistence type="predicted"/>
<name>A0A425CXS4_APHAT</name>
<dbReference type="InterPro" id="IPR013757">
    <property type="entry name" value="Topo_IIA_A_a_sf"/>
</dbReference>
<sequence>VALLQEEGFDSSQSFAKNHHDDHDDDADGDGDGIHGYNYLLKTSFLQFTDENTTKLLAEVEAKRQELSRLEATSAVEMWRGELEALKAALLSADPQYHSK</sequence>
<protein>
    <recommendedName>
        <fullName evidence="4">DNA topoisomerase type IIA domain-containing protein</fullName>
    </recommendedName>
</protein>
<dbReference type="GO" id="GO:0003918">
    <property type="term" value="F:DNA topoisomerase type II (double strand cut, ATP-hydrolyzing) activity"/>
    <property type="evidence" value="ECO:0007669"/>
    <property type="project" value="InterPro"/>
</dbReference>
<dbReference type="GO" id="GO:0005524">
    <property type="term" value="F:ATP binding"/>
    <property type="evidence" value="ECO:0007669"/>
    <property type="project" value="InterPro"/>
</dbReference>
<comment type="caution">
    <text evidence="2">The sequence shown here is derived from an EMBL/GenBank/DDBJ whole genome shotgun (WGS) entry which is preliminary data.</text>
</comment>
<dbReference type="EMBL" id="MZMZ02003384">
    <property type="protein sequence ID" value="RQM21812.1"/>
    <property type="molecule type" value="Genomic_DNA"/>
</dbReference>
<dbReference type="SUPFAM" id="SSF56719">
    <property type="entry name" value="Type II DNA topoisomerase"/>
    <property type="match status" value="1"/>
</dbReference>
<feature type="region of interest" description="Disordered" evidence="1">
    <location>
        <begin position="1"/>
        <end position="32"/>
    </location>
</feature>
<dbReference type="Proteomes" id="UP000284702">
    <property type="component" value="Unassembled WGS sequence"/>
</dbReference>
<evidence type="ECO:0000313" key="2">
    <source>
        <dbReference type="EMBL" id="RQM21812.1"/>
    </source>
</evidence>
<dbReference type="AlphaFoldDB" id="A0A425CXS4"/>
<gene>
    <name evidence="2" type="ORF">B5M09_010590</name>
</gene>
<accession>A0A425CXS4</accession>
<dbReference type="InterPro" id="IPR013760">
    <property type="entry name" value="Topo_IIA-like_dom_sf"/>
</dbReference>
<evidence type="ECO:0008006" key="4">
    <source>
        <dbReference type="Google" id="ProtNLM"/>
    </source>
</evidence>
<dbReference type="Gene3D" id="1.10.268.10">
    <property type="entry name" value="Topoisomerase, domain 3"/>
    <property type="match status" value="1"/>
</dbReference>
<reference evidence="2" key="1">
    <citation type="submission" date="2018-07" db="EMBL/GenBank/DDBJ databases">
        <title>Annotation of Aphanomyces astaci genome assembly.</title>
        <authorList>
            <person name="Studholme D.J."/>
        </authorList>
    </citation>
    <scope>NUCLEOTIDE SEQUENCE [LARGE SCALE GENOMIC DNA]</scope>
    <source>
        <strain evidence="2">Pc</strain>
    </source>
</reference>
<evidence type="ECO:0000313" key="3">
    <source>
        <dbReference type="Proteomes" id="UP000284702"/>
    </source>
</evidence>
<keyword evidence="3" id="KW-1185">Reference proteome</keyword>
<organism evidence="2 3">
    <name type="scientific">Aphanomyces astaci</name>
    <name type="common">Crayfish plague agent</name>
    <dbReference type="NCBI Taxonomy" id="112090"/>
    <lineage>
        <taxon>Eukaryota</taxon>
        <taxon>Sar</taxon>
        <taxon>Stramenopiles</taxon>
        <taxon>Oomycota</taxon>
        <taxon>Saprolegniomycetes</taxon>
        <taxon>Saprolegniales</taxon>
        <taxon>Verrucalvaceae</taxon>
        <taxon>Aphanomyces</taxon>
    </lineage>
</organism>
<feature type="non-terminal residue" evidence="2">
    <location>
        <position position="1"/>
    </location>
</feature>
<dbReference type="GO" id="GO:0003677">
    <property type="term" value="F:DNA binding"/>
    <property type="evidence" value="ECO:0007669"/>
    <property type="project" value="InterPro"/>
</dbReference>
<evidence type="ECO:0000256" key="1">
    <source>
        <dbReference type="SAM" id="MobiDB-lite"/>
    </source>
</evidence>